<gene>
    <name evidence="2" type="ORF">M0811_09038</name>
</gene>
<organism evidence="2 3">
    <name type="scientific">Anaeramoeba ignava</name>
    <name type="common">Anaerobic marine amoeba</name>
    <dbReference type="NCBI Taxonomy" id="1746090"/>
    <lineage>
        <taxon>Eukaryota</taxon>
        <taxon>Metamonada</taxon>
        <taxon>Anaeramoebidae</taxon>
        <taxon>Anaeramoeba</taxon>
    </lineage>
</organism>
<feature type="repeat" description="RCC1" evidence="1">
    <location>
        <begin position="283"/>
        <end position="337"/>
    </location>
</feature>
<feature type="repeat" description="RCC1" evidence="1">
    <location>
        <begin position="171"/>
        <end position="225"/>
    </location>
</feature>
<name>A0A9Q0LHW2_ANAIG</name>
<dbReference type="Pfam" id="PF00415">
    <property type="entry name" value="RCC1"/>
    <property type="match status" value="3"/>
</dbReference>
<feature type="repeat" description="RCC1" evidence="1">
    <location>
        <begin position="230"/>
        <end position="282"/>
    </location>
</feature>
<dbReference type="InterPro" id="IPR000408">
    <property type="entry name" value="Reg_chr_condens"/>
</dbReference>
<reference evidence="2" key="1">
    <citation type="submission" date="2022-10" db="EMBL/GenBank/DDBJ databases">
        <title>Novel sulphate-reducing endosymbionts in the free-living metamonad Anaeramoeba.</title>
        <authorList>
            <person name="Jerlstrom-Hultqvist J."/>
            <person name="Cepicka I."/>
            <person name="Gallot-Lavallee L."/>
            <person name="Salas-Leiva D."/>
            <person name="Curtis B.A."/>
            <person name="Zahonova K."/>
            <person name="Pipaliya S."/>
            <person name="Dacks J."/>
            <person name="Roger A.J."/>
        </authorList>
    </citation>
    <scope>NUCLEOTIDE SEQUENCE</scope>
    <source>
        <strain evidence="2">BMAN</strain>
    </source>
</reference>
<dbReference type="PANTHER" id="PTHR45982">
    <property type="entry name" value="REGULATOR OF CHROMOSOME CONDENSATION"/>
    <property type="match status" value="1"/>
</dbReference>
<evidence type="ECO:0000256" key="1">
    <source>
        <dbReference type="PROSITE-ProRule" id="PRU00235"/>
    </source>
</evidence>
<accession>A0A9Q0LHW2</accession>
<evidence type="ECO:0000313" key="3">
    <source>
        <dbReference type="Proteomes" id="UP001149090"/>
    </source>
</evidence>
<dbReference type="InterPro" id="IPR009091">
    <property type="entry name" value="RCC1/BLIP-II"/>
</dbReference>
<dbReference type="OrthoDB" id="10256179at2759"/>
<dbReference type="Gene3D" id="2.130.10.30">
    <property type="entry name" value="Regulator of chromosome condensation 1/beta-lactamase-inhibitor protein II"/>
    <property type="match status" value="1"/>
</dbReference>
<dbReference type="Proteomes" id="UP001149090">
    <property type="component" value="Unassembled WGS sequence"/>
</dbReference>
<dbReference type="GO" id="GO:0005737">
    <property type="term" value="C:cytoplasm"/>
    <property type="evidence" value="ECO:0007669"/>
    <property type="project" value="TreeGrafter"/>
</dbReference>
<feature type="repeat" description="RCC1" evidence="1">
    <location>
        <begin position="122"/>
        <end position="169"/>
    </location>
</feature>
<proteinExistence type="predicted"/>
<dbReference type="GO" id="GO:0005085">
    <property type="term" value="F:guanyl-nucleotide exchange factor activity"/>
    <property type="evidence" value="ECO:0007669"/>
    <property type="project" value="TreeGrafter"/>
</dbReference>
<evidence type="ECO:0000313" key="2">
    <source>
        <dbReference type="EMBL" id="KAJ5073083.1"/>
    </source>
</evidence>
<comment type="caution">
    <text evidence="2">The sequence shown here is derived from an EMBL/GenBank/DDBJ whole genome shotgun (WGS) entry which is preliminary data.</text>
</comment>
<dbReference type="AlphaFoldDB" id="A0A9Q0LHW2"/>
<dbReference type="SUPFAM" id="SSF50985">
    <property type="entry name" value="RCC1/BLIP-II"/>
    <property type="match status" value="1"/>
</dbReference>
<sequence>MQLSASKNKKINDLFFFGQNKFRQLLPYQPSKISKPIHLDLFDSEKQIKQITSGIIATSFLFENGKVVQCLRERDSNQNPQEIPIENIKKISGGDYVFYPNDQVIQDIVSGFRSVYLLSEKGNVYGIGSNGYGQLGLGLIRKAEKPILMMENVSRIFSGNCSLVFLLNSNQELFVCGDNDSGQVGLGKSIKKDEINQIAHVKNIPKGKIIDIQTGWTHSVMLVEDENQNGTLYSCGDYQYNGLGNEDENAYEFTEIKSPLFENDNILEFRVGDHHTLILTSKGKLIGFGRNHHGQLGIGNTNIQSIPTQIQIPELLFDISSYHLSCGDATSFLYYSPVFSNLQIDLIKLFQRKEFCDISFKTKNENETIEAHKLILKYRLKDQKSKSKSI</sequence>
<keyword evidence="3" id="KW-1185">Reference proteome</keyword>
<dbReference type="PANTHER" id="PTHR45982:SF1">
    <property type="entry name" value="REGULATOR OF CHROMOSOME CONDENSATION"/>
    <property type="match status" value="1"/>
</dbReference>
<dbReference type="PRINTS" id="PR00633">
    <property type="entry name" value="RCCNDNSATION"/>
</dbReference>
<dbReference type="PROSITE" id="PS50012">
    <property type="entry name" value="RCC1_3"/>
    <property type="match status" value="4"/>
</dbReference>
<protein>
    <submittedName>
        <fullName evidence="2">Uncharacterized protein</fullName>
    </submittedName>
</protein>
<dbReference type="InterPro" id="IPR051553">
    <property type="entry name" value="Ran_GTPase-activating"/>
</dbReference>
<dbReference type="EMBL" id="JAPDFW010000077">
    <property type="protein sequence ID" value="KAJ5073083.1"/>
    <property type="molecule type" value="Genomic_DNA"/>
</dbReference>